<protein>
    <submittedName>
        <fullName evidence="1">WD repeat protein</fullName>
    </submittedName>
</protein>
<organism evidence="1">
    <name type="scientific">Cryptosporidium canis</name>
    <dbReference type="NCBI Taxonomy" id="195482"/>
    <lineage>
        <taxon>Eukaryota</taxon>
        <taxon>Sar</taxon>
        <taxon>Alveolata</taxon>
        <taxon>Apicomplexa</taxon>
        <taxon>Conoidasida</taxon>
        <taxon>Coccidia</taxon>
        <taxon>Eucoccidiorida</taxon>
        <taxon>Eimeriorina</taxon>
        <taxon>Cryptosporidiidae</taxon>
        <taxon>Cryptosporidium</taxon>
    </lineage>
</organism>
<dbReference type="SMART" id="SM00320">
    <property type="entry name" value="WD40"/>
    <property type="match status" value="3"/>
</dbReference>
<comment type="caution">
    <text evidence="1">The sequence shown here is derived from an EMBL/GenBank/DDBJ whole genome shotgun (WGS) entry which is preliminary data.</text>
</comment>
<sequence>MLLSCGITPDGGVLDEVTLTCCSSWNSICATGTKSGHVYLWNILRVDENSNESSHKQELVPFCVLIPNSICPARLIGMVFVLSPSPLLQSCTDELLLTLHSDNILRYWSLDNGRCIAQLSESANHEVLQLVSLADKRFVLLVGHQRITIIDTWSRLNCGALKIASCPYSKRKVNNRIDDDTPDMYKIQSPTTVQLYEDKNENNLQNKPANIYGEYGESMIFNVSTNHDYFELLKWSSNISLFDYCEDNRYPTAHFYTVAAMLNTGQVLVWDLSNLIRIWWHFIPIPHCEIPCPVPKPQKNNVPKPFMKYSQDENGFFNSAKNPSRTPNHSQDQIILEDNLGDLDVKHEQNKLESSAEDIKSSSLESHDHILESNSNASDHSKYNSLDIPNIYQLHSLRSPMLAPTFFSLHPCFVSEPINFYSIPSSEMFSTQIVVTDLYLIVNAKYRLIIWKRTFLPQFQNRTQRYQPFGDLFVPNTPISENINMDDLQTATEIQSSCKLTEHKDLYTNQKTPLKKASTLNAINQSRESPDAKHKLHIWLGFSQISFSMKRLSINKSKTLSPIRTLSMEYEEKQKHFTSFLAWSSDFTIYNIQIPSIVCFLFSQNFNPKFESNVAFYEHDITEIDNFGSYNDLLAIPILTSSDNILISDKDQLNCLGHLASYWQFFKVNTLHDSDMDDSPKSGRNIDFNSQIQGSGNIIWLHRNNIRLILENNREIPHSTDCIPFEQSSDRIFYTFLDLFGLGSKQTLPANYKFPLIPNKYPLSGYEAGDSHSFIINNVQISDSKNIFFPIKTNPDTQNTVESVNDTFERKSTKCGGFWRSTKSLSSVWEDDLTDYDKKNISVLACCITEQRGSIYCIISLSNGKIMGQCLTGEFGLLSTMNCNEDNHFFGNIENGVVYKLPMPSNVCNHKSKVVEIKSITDGCIFGLTCCGNVLIWRVDLMDCNLNRFSSIESSNKDDFRSLYQINSESSTRTQHISENRAQTTYNYLFSLISCIDGLFFTKFISLHKVIIFDVNRLGELGTPKYDKFQILVHSSLERKCVLIKVHNSLQNFACNNNEQNLANKCIWDEGKDQISMETQGVTYETLSLSLEVERRQDSIDSRINSVAIDRPSNFIFILQKDIVFIYDKDTHLLLAKVSFNCIFELKECEYQNSHLSYGLISSLNSFIQTSNKIEFLDHGIMFGSVLIGQMPDLDYQKEDSHSPTCLGVRSSMSISFMAFNPHVSADVVSIEKKRQKHTKTSRYLQHLFPLFVRSTNEFLSKLFAEMAPLTVRPILKFSTLITGVNYAISIPINSTLRKPTNNSKLQMKSKLWDSAEYYFNISEIKNTNNRRRYGSVDRSRNIYSGSKESRIRSHTYDGTGNPPYRYLVSENWSENIKRHLDTKTMSVRILKNRLNVLDSKNIISSCPGRPFCEWSRLPGKKKNFEVDTNDYYIGELSGIPCTSHLVNRIVRSRNSGINKKLSKFSSQTLRENIDSKSLLQRGETFDSRSLIKRDSTDIYETSMHLFRSRTYESTLNFSNGPINEFSSFDNSDRLWLERFLNQRNINDKSLSEKLMGHKSLSEKTPGVEDPVESCSVCELEYFRQDMARESHEHFSAHQLALQMVILHYYFTYYSNLDLPIQLLDKFLLSWIIEHVEQQKLLVRFIPFHLFSITGMTLDVFSPYLRLSAKYCLQLAIRSLPSEVLSYCEEIAIDTLSGIIREFLRISVSTANRDGKDDSLHILEQDITACSKLDVSGVVSSTLGSEIKSIPPWNESCRRGHPKIYSYCSISLCRMIGYRLPFPIMNSGEYYCSNLSIEDLSLFFLSIVLYEHPFKRTHSSCIGKIILSFLISIITTYDIEVIIKFSKNFDKLHLEKKRLLKPIYARRQDTEQWYSWENLNIDSRGSNITNGLSNSGSFGGFGGQRISGYKENSNYDSNSYYNNISIMDTLRFLFALELFSLNFTSLLKTKNIENTCVPSLLRNSLTSWENNIFMAAHIFQVDNGGVKDKSESPANKKLSYNISNSIICLCIRLLTLAQYPPFWTSCRHLLQLIGQLDPKTYIYILGYAGRTAYPFMGINYTCNVLSLLVYFVSSFPEYSFPYLNMVVDISIGFLDPLDSTLRKGTITAVTSVLFILVSAFPMITFHQNTQRFAIGFDRSIIVYDLRTATKWRVLQGHTHQVDALCFNKEGEFLASYSIAERALRIWQCTQSGLLGGLLGISGNCIKTIDLSEIPSRTLNCSLFYRLKVVKISCRNTDEWQLRRENKRTYTITIDKS</sequence>
<dbReference type="Gene3D" id="2.130.10.10">
    <property type="entry name" value="YVTN repeat-like/Quinoprotein amine dehydrogenase"/>
    <property type="match status" value="2"/>
</dbReference>
<dbReference type="GO" id="GO:0005737">
    <property type="term" value="C:cytoplasm"/>
    <property type="evidence" value="ECO:0007669"/>
    <property type="project" value="TreeGrafter"/>
</dbReference>
<evidence type="ECO:0000313" key="1">
    <source>
        <dbReference type="EMBL" id="KAJ1613524.1"/>
    </source>
</evidence>
<dbReference type="SUPFAM" id="SSF50978">
    <property type="entry name" value="WD40 repeat-like"/>
    <property type="match status" value="2"/>
</dbReference>
<dbReference type="InterPro" id="IPR036322">
    <property type="entry name" value="WD40_repeat_dom_sf"/>
</dbReference>
<dbReference type="EMBL" id="JAPCXC010000002">
    <property type="protein sequence ID" value="KAJ1613524.1"/>
    <property type="molecule type" value="Genomic_DNA"/>
</dbReference>
<dbReference type="PANTHER" id="PTHR44099">
    <property type="entry name" value="RABCONNECTIN-3B, ISOFORM A"/>
    <property type="match status" value="1"/>
</dbReference>
<dbReference type="InterPro" id="IPR015943">
    <property type="entry name" value="WD40/YVTN_repeat-like_dom_sf"/>
</dbReference>
<accession>A0A9D5DNU7</accession>
<dbReference type="InterPro" id="IPR001680">
    <property type="entry name" value="WD40_rpt"/>
</dbReference>
<dbReference type="InterPro" id="IPR049916">
    <property type="entry name" value="WDR72-like"/>
</dbReference>
<dbReference type="Proteomes" id="UP001067231">
    <property type="component" value="Unassembled WGS sequence"/>
</dbReference>
<dbReference type="PANTHER" id="PTHR44099:SF4">
    <property type="entry name" value="RABCONNECTIN-3B, ISOFORM A"/>
    <property type="match status" value="1"/>
</dbReference>
<dbReference type="OrthoDB" id="338622at2759"/>
<name>A0A9D5DNU7_9CRYT</name>
<reference evidence="1" key="1">
    <citation type="submission" date="2022-10" db="EMBL/GenBank/DDBJ databases">
        <title>Adaptive evolution leads to modifications in subtelomeric GC content in a zoonotic Cryptosporidium species.</title>
        <authorList>
            <person name="Li J."/>
            <person name="Feng Y."/>
            <person name="Xiao L."/>
        </authorList>
    </citation>
    <scope>NUCLEOTIDE SEQUENCE</scope>
    <source>
        <strain evidence="1">33844</strain>
    </source>
</reference>
<proteinExistence type="predicted"/>
<gene>
    <name evidence="1" type="ORF">OJ253_186</name>
</gene>